<protein>
    <submittedName>
        <fullName evidence="3">SGNH/GDSL hydrolase family protein</fullName>
        <ecNumber evidence="3">3.1.-.-</ecNumber>
    </submittedName>
</protein>
<comment type="caution">
    <text evidence="3">The sequence shown here is derived from an EMBL/GenBank/DDBJ whole genome shotgun (WGS) entry which is preliminary data.</text>
</comment>
<dbReference type="PANTHER" id="PTHR30383:SF2">
    <property type="entry name" value="CELLULOSE-BINDING PROTEIN"/>
    <property type="match status" value="1"/>
</dbReference>
<dbReference type="EC" id="3.1.-.-" evidence="3"/>
<dbReference type="Pfam" id="PF13472">
    <property type="entry name" value="Lipase_GDSL_2"/>
    <property type="match status" value="1"/>
</dbReference>
<dbReference type="InterPro" id="IPR013830">
    <property type="entry name" value="SGNH_hydro"/>
</dbReference>
<dbReference type="GO" id="GO:0016787">
    <property type="term" value="F:hydrolase activity"/>
    <property type="evidence" value="ECO:0007669"/>
    <property type="project" value="UniProtKB-KW"/>
</dbReference>
<evidence type="ECO:0000313" key="3">
    <source>
        <dbReference type="EMBL" id="MFC3686074.1"/>
    </source>
</evidence>
<keyword evidence="1" id="KW-0732">Signal</keyword>
<dbReference type="InterPro" id="IPR036514">
    <property type="entry name" value="SGNH_hydro_sf"/>
</dbReference>
<evidence type="ECO:0000256" key="1">
    <source>
        <dbReference type="SAM" id="SignalP"/>
    </source>
</evidence>
<feature type="domain" description="SGNH hydrolase-type esterase" evidence="2">
    <location>
        <begin position="55"/>
        <end position="241"/>
    </location>
</feature>
<accession>A0ABV7W9H9</accession>
<feature type="signal peptide" evidence="1">
    <location>
        <begin position="1"/>
        <end position="20"/>
    </location>
</feature>
<dbReference type="RefSeq" id="WP_382178310.1">
    <property type="nucleotide sequence ID" value="NZ_JBHRXX010000009.1"/>
</dbReference>
<name>A0ABV7W9H9_9BURK</name>
<dbReference type="InterPro" id="IPR051532">
    <property type="entry name" value="Ester_Hydrolysis_Enzymes"/>
</dbReference>
<dbReference type="SUPFAM" id="SSF52266">
    <property type="entry name" value="SGNH hydrolase"/>
    <property type="match status" value="1"/>
</dbReference>
<organism evidence="3 4">
    <name type="scientific">Hydrogenophaga luteola</name>
    <dbReference type="NCBI Taxonomy" id="1591122"/>
    <lineage>
        <taxon>Bacteria</taxon>
        <taxon>Pseudomonadati</taxon>
        <taxon>Pseudomonadota</taxon>
        <taxon>Betaproteobacteria</taxon>
        <taxon>Burkholderiales</taxon>
        <taxon>Comamonadaceae</taxon>
        <taxon>Hydrogenophaga</taxon>
    </lineage>
</organism>
<keyword evidence="4" id="KW-1185">Reference proteome</keyword>
<proteinExistence type="predicted"/>
<gene>
    <name evidence="3" type="ORF">ACFOPI_20955</name>
</gene>
<reference evidence="4" key="1">
    <citation type="journal article" date="2019" name="Int. J. Syst. Evol. Microbiol.">
        <title>The Global Catalogue of Microorganisms (GCM) 10K type strain sequencing project: providing services to taxonomists for standard genome sequencing and annotation.</title>
        <authorList>
            <consortium name="The Broad Institute Genomics Platform"/>
            <consortium name="The Broad Institute Genome Sequencing Center for Infectious Disease"/>
            <person name="Wu L."/>
            <person name="Ma J."/>
        </authorList>
    </citation>
    <scope>NUCLEOTIDE SEQUENCE [LARGE SCALE GENOMIC DNA]</scope>
    <source>
        <strain evidence="4">KCTC 42501</strain>
    </source>
</reference>
<dbReference type="Proteomes" id="UP001595729">
    <property type="component" value="Unassembled WGS sequence"/>
</dbReference>
<feature type="chain" id="PRO_5047106403" evidence="1">
    <location>
        <begin position="21"/>
        <end position="257"/>
    </location>
</feature>
<keyword evidence="3" id="KW-0378">Hydrolase</keyword>
<dbReference type="EMBL" id="JBHRXX010000009">
    <property type="protein sequence ID" value="MFC3686074.1"/>
    <property type="molecule type" value="Genomic_DNA"/>
</dbReference>
<sequence>MAQRFFAHACLVGLSALLSACGGGDSGDDAGGGGSSAEKVASCGLNGGPLRIMPLGDSITEGEAGHNSYRRVLWQRLNGAGCSVNLVGSKSGVSRGSRDSGSVNPPNADFDLDHEGYWDYSVNELIPRVGGLVAQAQPDVVLVHLGTNDVLGGQSSGGVAQELGGLIDAIRAGKPDAHILLAKIIPAAPDPSGTAALNRQIDGVASSRSSATSPIAVVNQASGYSTADNYDGVHPNPAGEAKLGNRWADAVLAWRTQ</sequence>
<evidence type="ECO:0000313" key="4">
    <source>
        <dbReference type="Proteomes" id="UP001595729"/>
    </source>
</evidence>
<dbReference type="PANTHER" id="PTHR30383">
    <property type="entry name" value="THIOESTERASE 1/PROTEASE 1/LYSOPHOSPHOLIPASE L1"/>
    <property type="match status" value="1"/>
</dbReference>
<dbReference type="PROSITE" id="PS51257">
    <property type="entry name" value="PROKAR_LIPOPROTEIN"/>
    <property type="match status" value="1"/>
</dbReference>
<dbReference type="Gene3D" id="3.40.50.1110">
    <property type="entry name" value="SGNH hydrolase"/>
    <property type="match status" value="1"/>
</dbReference>
<dbReference type="CDD" id="cd01833">
    <property type="entry name" value="XynB_like"/>
    <property type="match status" value="1"/>
</dbReference>
<evidence type="ECO:0000259" key="2">
    <source>
        <dbReference type="Pfam" id="PF13472"/>
    </source>
</evidence>